<dbReference type="Gramene" id="OMERI07G23580.1">
    <property type="protein sequence ID" value="OMERI07G23580.1"/>
    <property type="gene ID" value="OMERI07G23580"/>
</dbReference>
<keyword evidence="1" id="KW-0472">Membrane</keyword>
<dbReference type="Proteomes" id="UP000008021">
    <property type="component" value="Chromosome 7"/>
</dbReference>
<name>A0A0E0EGE4_9ORYZ</name>
<keyword evidence="1" id="KW-1133">Transmembrane helix</keyword>
<keyword evidence="3" id="KW-1185">Reference proteome</keyword>
<protein>
    <submittedName>
        <fullName evidence="2">Uncharacterized protein</fullName>
    </submittedName>
</protein>
<sequence length="96" mass="10544">MDRVGDEQCLIVGALAILACGSVFVGSKGFSSVSFKKRRTKKNEKDGCETELTTTKFIFVWNFTIVLSARLVITGSTAKLEGDKRVWPPIMGTNNQ</sequence>
<proteinExistence type="predicted"/>
<reference evidence="2" key="2">
    <citation type="submission" date="2018-05" db="EMBL/GenBank/DDBJ databases">
        <title>OmerRS3 (Oryza meridionalis Reference Sequence Version 3).</title>
        <authorList>
            <person name="Zhang J."/>
            <person name="Kudrna D."/>
            <person name="Lee S."/>
            <person name="Talag J."/>
            <person name="Welchert J."/>
            <person name="Wing R.A."/>
        </authorList>
    </citation>
    <scope>NUCLEOTIDE SEQUENCE [LARGE SCALE GENOMIC DNA]</scope>
    <source>
        <strain evidence="2">cv. OR44</strain>
    </source>
</reference>
<dbReference type="EnsemblPlants" id="OMERI07G23580.1">
    <property type="protein sequence ID" value="OMERI07G23580.1"/>
    <property type="gene ID" value="OMERI07G23580"/>
</dbReference>
<dbReference type="AlphaFoldDB" id="A0A0E0EGE4"/>
<evidence type="ECO:0000313" key="3">
    <source>
        <dbReference type="Proteomes" id="UP000008021"/>
    </source>
</evidence>
<organism evidence="2">
    <name type="scientific">Oryza meridionalis</name>
    <dbReference type="NCBI Taxonomy" id="40149"/>
    <lineage>
        <taxon>Eukaryota</taxon>
        <taxon>Viridiplantae</taxon>
        <taxon>Streptophyta</taxon>
        <taxon>Embryophyta</taxon>
        <taxon>Tracheophyta</taxon>
        <taxon>Spermatophyta</taxon>
        <taxon>Magnoliopsida</taxon>
        <taxon>Liliopsida</taxon>
        <taxon>Poales</taxon>
        <taxon>Poaceae</taxon>
        <taxon>BOP clade</taxon>
        <taxon>Oryzoideae</taxon>
        <taxon>Oryzeae</taxon>
        <taxon>Oryzinae</taxon>
        <taxon>Oryza</taxon>
    </lineage>
</organism>
<evidence type="ECO:0000256" key="1">
    <source>
        <dbReference type="SAM" id="Phobius"/>
    </source>
</evidence>
<dbReference type="HOGENOM" id="CLU_2363300_0_0_1"/>
<keyword evidence="1" id="KW-0812">Transmembrane</keyword>
<accession>A0A0E0EGE4</accession>
<evidence type="ECO:0000313" key="2">
    <source>
        <dbReference type="EnsemblPlants" id="OMERI07G23580.1"/>
    </source>
</evidence>
<dbReference type="PROSITE" id="PS51257">
    <property type="entry name" value="PROKAR_LIPOPROTEIN"/>
    <property type="match status" value="1"/>
</dbReference>
<reference evidence="2" key="1">
    <citation type="submission" date="2015-04" db="UniProtKB">
        <authorList>
            <consortium name="EnsemblPlants"/>
        </authorList>
    </citation>
    <scope>IDENTIFICATION</scope>
</reference>
<feature type="transmembrane region" description="Helical" evidence="1">
    <location>
        <begin position="12"/>
        <end position="35"/>
    </location>
</feature>